<organism evidence="2 3">
    <name type="scientific">Brevibacterium salitolerans</name>
    <dbReference type="NCBI Taxonomy" id="1403566"/>
    <lineage>
        <taxon>Bacteria</taxon>
        <taxon>Bacillati</taxon>
        <taxon>Actinomycetota</taxon>
        <taxon>Actinomycetes</taxon>
        <taxon>Micrococcales</taxon>
        <taxon>Brevibacteriaceae</taxon>
        <taxon>Brevibacterium</taxon>
    </lineage>
</organism>
<keyword evidence="3" id="KW-1185">Reference proteome</keyword>
<feature type="compositionally biased region" description="Basic and acidic residues" evidence="1">
    <location>
        <begin position="1"/>
        <end position="14"/>
    </location>
</feature>
<accession>A0ABN2WT55</accession>
<protein>
    <submittedName>
        <fullName evidence="2">Uncharacterized protein</fullName>
    </submittedName>
</protein>
<gene>
    <name evidence="2" type="ORF">GCM10009823_19490</name>
</gene>
<feature type="region of interest" description="Disordered" evidence="1">
    <location>
        <begin position="1"/>
        <end position="55"/>
    </location>
</feature>
<proteinExistence type="predicted"/>
<comment type="caution">
    <text evidence="2">The sequence shown here is derived from an EMBL/GenBank/DDBJ whole genome shotgun (WGS) entry which is preliminary data.</text>
</comment>
<name>A0ABN2WT55_9MICO</name>
<sequence length="55" mass="6272">MAEHEAESVRDDQRFPMLRFAAHHQAEDEEHANEGQEAHDEGLHERDHPDAGGVE</sequence>
<evidence type="ECO:0000313" key="3">
    <source>
        <dbReference type="Proteomes" id="UP001500984"/>
    </source>
</evidence>
<evidence type="ECO:0000256" key="1">
    <source>
        <dbReference type="SAM" id="MobiDB-lite"/>
    </source>
</evidence>
<evidence type="ECO:0000313" key="2">
    <source>
        <dbReference type="EMBL" id="GAA2098271.1"/>
    </source>
</evidence>
<reference evidence="2 3" key="1">
    <citation type="journal article" date="2019" name="Int. J. Syst. Evol. Microbiol.">
        <title>The Global Catalogue of Microorganisms (GCM) 10K type strain sequencing project: providing services to taxonomists for standard genome sequencing and annotation.</title>
        <authorList>
            <consortium name="The Broad Institute Genomics Platform"/>
            <consortium name="The Broad Institute Genome Sequencing Center for Infectious Disease"/>
            <person name="Wu L."/>
            <person name="Ma J."/>
        </authorList>
    </citation>
    <scope>NUCLEOTIDE SEQUENCE [LARGE SCALE GENOMIC DNA]</scope>
    <source>
        <strain evidence="2 3">JCM 15900</strain>
    </source>
</reference>
<dbReference type="EMBL" id="BAAAPZ010000007">
    <property type="protein sequence ID" value="GAA2098271.1"/>
    <property type="molecule type" value="Genomic_DNA"/>
</dbReference>
<feature type="compositionally biased region" description="Basic and acidic residues" evidence="1">
    <location>
        <begin position="32"/>
        <end position="55"/>
    </location>
</feature>
<dbReference type="Proteomes" id="UP001500984">
    <property type="component" value="Unassembled WGS sequence"/>
</dbReference>